<evidence type="ECO:0000259" key="10">
    <source>
        <dbReference type="PROSITE" id="PS50893"/>
    </source>
</evidence>
<evidence type="ECO:0000256" key="5">
    <source>
        <dbReference type="ARBA" id="ARBA00022741"/>
    </source>
</evidence>
<dbReference type="CDD" id="cd03215">
    <property type="entry name" value="ABC_Carb_Monos_II"/>
    <property type="match status" value="1"/>
</dbReference>
<feature type="compositionally biased region" description="Low complexity" evidence="9">
    <location>
        <begin position="517"/>
        <end position="532"/>
    </location>
</feature>
<evidence type="ECO:0000256" key="7">
    <source>
        <dbReference type="ARBA" id="ARBA00022967"/>
    </source>
</evidence>
<feature type="compositionally biased region" description="Low complexity" evidence="9">
    <location>
        <begin position="579"/>
        <end position="629"/>
    </location>
</feature>
<organism evidence="11 12">
    <name type="scientific">Streptomyces javensis</name>
    <dbReference type="NCBI Taxonomy" id="114698"/>
    <lineage>
        <taxon>Bacteria</taxon>
        <taxon>Bacillati</taxon>
        <taxon>Actinomycetota</taxon>
        <taxon>Actinomycetes</taxon>
        <taxon>Kitasatosporales</taxon>
        <taxon>Streptomycetaceae</taxon>
        <taxon>Streptomyces</taxon>
        <taxon>Streptomyces violaceusniger group</taxon>
    </lineage>
</organism>
<keyword evidence="1" id="KW-0813">Transport</keyword>
<dbReference type="PROSITE" id="PS00211">
    <property type="entry name" value="ABC_TRANSPORTER_1"/>
    <property type="match status" value="1"/>
</dbReference>
<reference evidence="11 12" key="1">
    <citation type="journal article" date="2019" name="Int. J. Syst. Evol. Microbiol.">
        <title>The Global Catalogue of Microorganisms (GCM) 10K type strain sequencing project: providing services to taxonomists for standard genome sequencing and annotation.</title>
        <authorList>
            <consortium name="The Broad Institute Genomics Platform"/>
            <consortium name="The Broad Institute Genome Sequencing Center for Infectious Disease"/>
            <person name="Wu L."/>
            <person name="Ma J."/>
        </authorList>
    </citation>
    <scope>NUCLEOTIDE SEQUENCE [LARGE SCALE GENOMIC DNA]</scope>
    <source>
        <strain evidence="11 12">JCM 11448</strain>
    </source>
</reference>
<dbReference type="PANTHER" id="PTHR43790">
    <property type="entry name" value="CARBOHYDRATE TRANSPORT ATP-BINDING PROTEIN MG119-RELATED"/>
    <property type="match status" value="1"/>
</dbReference>
<dbReference type="Proteomes" id="UP001500282">
    <property type="component" value="Unassembled WGS sequence"/>
</dbReference>
<sequence>MSQPASTGVPVLALEGVNKSFGAVRALRDVSLELFAGEAHALAGENGAGKSTLIKILAGVHRPDSGRVLLDGEPVVFHGPAGARDVGTAVIYQEPTLFPDLSIAENIFMGRQPRRALGRIDHRAVRTSTAALMARLGVELDPDRPARGLSIADQQIVEIAKALSFDARVLIMDEPTAALTGSETARLFSVVETLRAEGAAVLFISHRLEEIFELCQRVTTLRDGRLVASEPLAGLTQDALVRRMVGRDLAELYPKQDSRVGETALAVRRLTREGVFRDVSFEVRRGEIVALAGLVGAGRTEVAQAVFGVDRADAGEVRVDGAVLRPGSPTAAMDAGLALVPEDRRQRGLVMEMSIERNIGLTGLDRLGRAGLVKRALERGRAADWAVRLQLKYGSLTDHVGVLSGGNQQKVVLAKWLATEPTVLIVDEPTRGIDVGTKAEVHRLLSSLAADGLAVLMISSDLPEVLGMADRVLVMHEGRLVAEIPRAEATEESVMAAATGLTDGAEGAGVAGEAAATGSAGATGASGRTGDTVATGRTDPTGDTAETGRTDATGATGASGRTGDTVATGRTDATGDTVASGRTDATGATGASGRTGDTVAGGRTDATGDTAAGGRTDATGATGASGRTGNDAETGRTGDTAASGHPHATGPTGADGATAEGTRT</sequence>
<evidence type="ECO:0000256" key="1">
    <source>
        <dbReference type="ARBA" id="ARBA00022448"/>
    </source>
</evidence>
<evidence type="ECO:0000313" key="12">
    <source>
        <dbReference type="Proteomes" id="UP001500282"/>
    </source>
</evidence>
<evidence type="ECO:0000256" key="3">
    <source>
        <dbReference type="ARBA" id="ARBA00022597"/>
    </source>
</evidence>
<keyword evidence="7" id="KW-1278">Translocase</keyword>
<feature type="compositionally biased region" description="Low complexity" evidence="9">
    <location>
        <begin position="541"/>
        <end position="565"/>
    </location>
</feature>
<evidence type="ECO:0000256" key="8">
    <source>
        <dbReference type="ARBA" id="ARBA00023136"/>
    </source>
</evidence>
<feature type="domain" description="ABC transporter" evidence="10">
    <location>
        <begin position="260"/>
        <end position="502"/>
    </location>
</feature>
<keyword evidence="5" id="KW-0547">Nucleotide-binding</keyword>
<proteinExistence type="predicted"/>
<dbReference type="GO" id="GO:0005524">
    <property type="term" value="F:ATP binding"/>
    <property type="evidence" value="ECO:0007669"/>
    <property type="project" value="UniProtKB-KW"/>
</dbReference>
<accession>A0ABN1X5G6</accession>
<feature type="domain" description="ABC transporter" evidence="10">
    <location>
        <begin position="12"/>
        <end position="248"/>
    </location>
</feature>
<dbReference type="SUPFAM" id="SSF52540">
    <property type="entry name" value="P-loop containing nucleoside triphosphate hydrolases"/>
    <property type="match status" value="2"/>
</dbReference>
<evidence type="ECO:0000256" key="6">
    <source>
        <dbReference type="ARBA" id="ARBA00022840"/>
    </source>
</evidence>
<dbReference type="PANTHER" id="PTHR43790:SF3">
    <property type="entry name" value="D-ALLOSE IMPORT ATP-BINDING PROTEIN ALSA-RELATED"/>
    <property type="match status" value="1"/>
</dbReference>
<keyword evidence="8" id="KW-0472">Membrane</keyword>
<dbReference type="InterPro" id="IPR003439">
    <property type="entry name" value="ABC_transporter-like_ATP-bd"/>
</dbReference>
<keyword evidence="2" id="KW-1003">Cell membrane</keyword>
<dbReference type="Gene3D" id="3.40.50.300">
    <property type="entry name" value="P-loop containing nucleotide triphosphate hydrolases"/>
    <property type="match status" value="2"/>
</dbReference>
<feature type="region of interest" description="Disordered" evidence="9">
    <location>
        <begin position="517"/>
        <end position="664"/>
    </location>
</feature>
<dbReference type="InterPro" id="IPR017871">
    <property type="entry name" value="ABC_transporter-like_CS"/>
</dbReference>
<dbReference type="SMART" id="SM00382">
    <property type="entry name" value="AAA"/>
    <property type="match status" value="2"/>
</dbReference>
<keyword evidence="6 11" id="KW-0067">ATP-binding</keyword>
<dbReference type="CDD" id="cd03216">
    <property type="entry name" value="ABC_Carb_Monos_I"/>
    <property type="match status" value="1"/>
</dbReference>
<keyword evidence="4" id="KW-0677">Repeat</keyword>
<keyword evidence="3" id="KW-0762">Sugar transport</keyword>
<name>A0ABN1X5G6_9ACTN</name>
<dbReference type="InterPro" id="IPR027417">
    <property type="entry name" value="P-loop_NTPase"/>
</dbReference>
<gene>
    <name evidence="11" type="ORF">GCM10009579_45260</name>
</gene>
<dbReference type="InterPro" id="IPR003593">
    <property type="entry name" value="AAA+_ATPase"/>
</dbReference>
<protein>
    <submittedName>
        <fullName evidence="11">Sugar ABC transporter ATP-binding protein</fullName>
    </submittedName>
</protein>
<dbReference type="Pfam" id="PF00005">
    <property type="entry name" value="ABC_tran"/>
    <property type="match status" value="2"/>
</dbReference>
<evidence type="ECO:0000313" key="11">
    <source>
        <dbReference type="EMBL" id="GAA1280313.1"/>
    </source>
</evidence>
<comment type="caution">
    <text evidence="11">The sequence shown here is derived from an EMBL/GenBank/DDBJ whole genome shotgun (WGS) entry which is preliminary data.</text>
</comment>
<evidence type="ECO:0000256" key="2">
    <source>
        <dbReference type="ARBA" id="ARBA00022475"/>
    </source>
</evidence>
<evidence type="ECO:0000256" key="4">
    <source>
        <dbReference type="ARBA" id="ARBA00022737"/>
    </source>
</evidence>
<evidence type="ECO:0000256" key="9">
    <source>
        <dbReference type="SAM" id="MobiDB-lite"/>
    </source>
</evidence>
<dbReference type="InterPro" id="IPR050107">
    <property type="entry name" value="ABC_carbohydrate_import_ATPase"/>
</dbReference>
<keyword evidence="12" id="KW-1185">Reference proteome</keyword>
<feature type="compositionally biased region" description="Low complexity" evidence="9">
    <location>
        <begin position="648"/>
        <end position="664"/>
    </location>
</feature>
<dbReference type="EMBL" id="BAAAIH010000025">
    <property type="protein sequence ID" value="GAA1280313.1"/>
    <property type="molecule type" value="Genomic_DNA"/>
</dbReference>
<dbReference type="PROSITE" id="PS50893">
    <property type="entry name" value="ABC_TRANSPORTER_2"/>
    <property type="match status" value="2"/>
</dbReference>